<dbReference type="GO" id="GO:0005886">
    <property type="term" value="C:plasma membrane"/>
    <property type="evidence" value="ECO:0007669"/>
    <property type="project" value="UniProtKB-SubCell"/>
</dbReference>
<comment type="similarity">
    <text evidence="2">Belongs to the chromate ion transporter (CHR) (TC 2.A.51) family.</text>
</comment>
<evidence type="ECO:0000256" key="3">
    <source>
        <dbReference type="ARBA" id="ARBA00022475"/>
    </source>
</evidence>
<dbReference type="InterPro" id="IPR052518">
    <property type="entry name" value="CHR_Transporter"/>
</dbReference>
<dbReference type="PANTHER" id="PTHR43663:SF1">
    <property type="entry name" value="CHROMATE TRANSPORTER"/>
    <property type="match status" value="1"/>
</dbReference>
<dbReference type="Proteomes" id="UP000787625">
    <property type="component" value="Unassembled WGS sequence"/>
</dbReference>
<reference evidence="8" key="2">
    <citation type="submission" date="2021-04" db="EMBL/GenBank/DDBJ databases">
        <authorList>
            <person name="Gilroy R."/>
        </authorList>
    </citation>
    <scope>NUCLEOTIDE SEQUENCE</scope>
    <source>
        <strain evidence="8">MalCec1-1739</strain>
    </source>
</reference>
<feature type="transmembrane region" description="Helical" evidence="7">
    <location>
        <begin position="154"/>
        <end position="174"/>
    </location>
</feature>
<evidence type="ECO:0000256" key="5">
    <source>
        <dbReference type="ARBA" id="ARBA00022989"/>
    </source>
</evidence>
<evidence type="ECO:0000256" key="7">
    <source>
        <dbReference type="SAM" id="Phobius"/>
    </source>
</evidence>
<gene>
    <name evidence="8" type="ORF">IAA93_07875</name>
</gene>
<dbReference type="Pfam" id="PF02417">
    <property type="entry name" value="Chromate_transp"/>
    <property type="match status" value="1"/>
</dbReference>
<keyword evidence="3" id="KW-1003">Cell membrane</keyword>
<evidence type="ECO:0000256" key="2">
    <source>
        <dbReference type="ARBA" id="ARBA00005262"/>
    </source>
</evidence>
<comment type="subcellular location">
    <subcellularLocation>
        <location evidence="1">Cell membrane</location>
        <topology evidence="1">Multi-pass membrane protein</topology>
    </subcellularLocation>
</comment>
<feature type="transmembrane region" description="Helical" evidence="7">
    <location>
        <begin position="118"/>
        <end position="142"/>
    </location>
</feature>
<dbReference type="EMBL" id="DWUP01000186">
    <property type="protein sequence ID" value="HJD53623.1"/>
    <property type="molecule type" value="Genomic_DNA"/>
</dbReference>
<keyword evidence="6 7" id="KW-0472">Membrane</keyword>
<protein>
    <submittedName>
        <fullName evidence="8">Chromate transporter</fullName>
    </submittedName>
</protein>
<accession>A0A9D2UJK0</accession>
<evidence type="ECO:0000256" key="4">
    <source>
        <dbReference type="ARBA" id="ARBA00022692"/>
    </source>
</evidence>
<dbReference type="GO" id="GO:0015109">
    <property type="term" value="F:chromate transmembrane transporter activity"/>
    <property type="evidence" value="ECO:0007669"/>
    <property type="project" value="InterPro"/>
</dbReference>
<keyword evidence="4 7" id="KW-0812">Transmembrane</keyword>
<name>A0A9D2UJK0_9BACT</name>
<comment type="caution">
    <text evidence="8">The sequence shown here is derived from an EMBL/GenBank/DDBJ whole genome shotgun (WGS) entry which is preliminary data.</text>
</comment>
<dbReference type="PANTHER" id="PTHR43663">
    <property type="entry name" value="CHROMATE TRANSPORT PROTEIN-RELATED"/>
    <property type="match status" value="1"/>
</dbReference>
<organism evidence="8 9">
    <name type="scientific">Candidatus Avibacteroides avistercoris</name>
    <dbReference type="NCBI Taxonomy" id="2840690"/>
    <lineage>
        <taxon>Bacteria</taxon>
        <taxon>Pseudomonadati</taxon>
        <taxon>Bacteroidota</taxon>
        <taxon>Bacteroidia</taxon>
        <taxon>Bacteroidales</taxon>
        <taxon>Bacteroidaceae</taxon>
        <taxon>Bacteroidaceae incertae sedis</taxon>
        <taxon>Candidatus Avibacteroides</taxon>
    </lineage>
</organism>
<sequence length="193" mass="21157">MLVLFLQIFYTFFKIGLFGFGGGYAMISMIQGEVVTKHGWLDPHEFTDIIAISQMTPGPIGINSATYVGYMSVMQHPDGTMALAVLGSALATFAVVLPSFILMLTVTRMLVKYRTHPLVESVFMGLRPTVVGLVASAALVLMNADNFGSWDTDRYQFVSSVIIFILAFVATYWIKVHPILVIVMAGVAGFVLY</sequence>
<evidence type="ECO:0000256" key="6">
    <source>
        <dbReference type="ARBA" id="ARBA00023136"/>
    </source>
</evidence>
<dbReference type="InterPro" id="IPR003370">
    <property type="entry name" value="Chromate_transpt"/>
</dbReference>
<evidence type="ECO:0000256" key="1">
    <source>
        <dbReference type="ARBA" id="ARBA00004651"/>
    </source>
</evidence>
<evidence type="ECO:0000313" key="9">
    <source>
        <dbReference type="Proteomes" id="UP000787625"/>
    </source>
</evidence>
<proteinExistence type="inferred from homology"/>
<keyword evidence="5 7" id="KW-1133">Transmembrane helix</keyword>
<dbReference type="AlphaFoldDB" id="A0A9D2UJK0"/>
<feature type="transmembrane region" description="Helical" evidence="7">
    <location>
        <begin position="81"/>
        <end position="106"/>
    </location>
</feature>
<reference evidence="8" key="1">
    <citation type="journal article" date="2021" name="PeerJ">
        <title>Extensive microbial diversity within the chicken gut microbiome revealed by metagenomics and culture.</title>
        <authorList>
            <person name="Gilroy R."/>
            <person name="Ravi A."/>
            <person name="Getino M."/>
            <person name="Pursley I."/>
            <person name="Horton D.L."/>
            <person name="Alikhan N.F."/>
            <person name="Baker D."/>
            <person name="Gharbi K."/>
            <person name="Hall N."/>
            <person name="Watson M."/>
            <person name="Adriaenssens E.M."/>
            <person name="Foster-Nyarko E."/>
            <person name="Jarju S."/>
            <person name="Secka A."/>
            <person name="Antonio M."/>
            <person name="Oren A."/>
            <person name="Chaudhuri R.R."/>
            <person name="La Ragione R."/>
            <person name="Hildebrand F."/>
            <person name="Pallen M.J."/>
        </authorList>
    </citation>
    <scope>NUCLEOTIDE SEQUENCE</scope>
    <source>
        <strain evidence="8">MalCec1-1739</strain>
    </source>
</reference>
<evidence type="ECO:0000313" key="8">
    <source>
        <dbReference type="EMBL" id="HJD53623.1"/>
    </source>
</evidence>
<feature type="transmembrane region" description="Helical" evidence="7">
    <location>
        <begin position="12"/>
        <end position="30"/>
    </location>
</feature>